<keyword evidence="2" id="KW-1185">Reference proteome</keyword>
<evidence type="ECO:0000313" key="2">
    <source>
        <dbReference type="Proteomes" id="UP000185639"/>
    </source>
</evidence>
<dbReference type="AlphaFoldDB" id="A0A1N7QET9"/>
<reference evidence="2" key="1">
    <citation type="submission" date="2017-01" db="EMBL/GenBank/DDBJ databases">
        <authorList>
            <person name="Varghese N."/>
            <person name="Submissions S."/>
        </authorList>
    </citation>
    <scope>NUCLEOTIDE SEQUENCE [LARGE SCALE GENOMIC DNA]</scope>
    <source>
        <strain evidence="2">DSM 24913</strain>
    </source>
</reference>
<organism evidence="1 2">
    <name type="scientific">Thalassolituus maritimus</name>
    <dbReference type="NCBI Taxonomy" id="484498"/>
    <lineage>
        <taxon>Bacteria</taxon>
        <taxon>Pseudomonadati</taxon>
        <taxon>Pseudomonadota</taxon>
        <taxon>Gammaproteobacteria</taxon>
        <taxon>Oceanospirillales</taxon>
        <taxon>Oceanospirillaceae</taxon>
        <taxon>Thalassolituus</taxon>
    </lineage>
</organism>
<dbReference type="Proteomes" id="UP000185639">
    <property type="component" value="Unassembled WGS sequence"/>
</dbReference>
<gene>
    <name evidence="1" type="ORF">SAMN05421686_1272</name>
</gene>
<dbReference type="RefSeq" id="WP_076518278.1">
    <property type="nucleotide sequence ID" value="NZ_FTOH01000027.1"/>
</dbReference>
<dbReference type="EMBL" id="FTOH01000027">
    <property type="protein sequence ID" value="SIT21087.1"/>
    <property type="molecule type" value="Genomic_DNA"/>
</dbReference>
<dbReference type="OrthoDB" id="529575at2"/>
<protein>
    <submittedName>
        <fullName evidence="1">Uncharacterized protein</fullName>
    </submittedName>
</protein>
<name>A0A1N7QET9_9GAMM</name>
<accession>A0A1N7QET9</accession>
<evidence type="ECO:0000313" key="1">
    <source>
        <dbReference type="EMBL" id="SIT21087.1"/>
    </source>
</evidence>
<proteinExistence type="predicted"/>
<sequence>MKNYYSEDEIVLCTYIARFGRGLLAEKKVATFGKRPVSSVQMKVQNIAAMLDEKGIPRNSDITPLSGKTTGESGRETDWPIVEKLVSMEKADIWAKCKEVLANDR</sequence>